<comment type="similarity">
    <text evidence="2">Belongs to the EcpA/MatB fimbrillin family.</text>
</comment>
<organism evidence="9 10">
    <name type="scientific">Enterobacter cloacae</name>
    <dbReference type="NCBI Taxonomy" id="550"/>
    <lineage>
        <taxon>Bacteria</taxon>
        <taxon>Pseudomonadati</taxon>
        <taxon>Pseudomonadota</taxon>
        <taxon>Gammaproteobacteria</taxon>
        <taxon>Enterobacterales</taxon>
        <taxon>Enterobacteriaceae</taxon>
        <taxon>Enterobacter</taxon>
        <taxon>Enterobacter cloacae complex</taxon>
    </lineage>
</organism>
<keyword evidence="5" id="KW-0281">Fimbrium</keyword>
<evidence type="ECO:0000256" key="5">
    <source>
        <dbReference type="ARBA" id="ARBA00023263"/>
    </source>
</evidence>
<dbReference type="Gene3D" id="2.60.40.3290">
    <property type="entry name" value="Fimbrial protein EcpA"/>
    <property type="match status" value="1"/>
</dbReference>
<accession>A0A377LQR1</accession>
<proteinExistence type="inferred from homology"/>
<dbReference type="InterPro" id="IPR016514">
    <property type="entry name" value="EcpA"/>
</dbReference>
<dbReference type="GO" id="GO:0009289">
    <property type="term" value="C:pilus"/>
    <property type="evidence" value="ECO:0007669"/>
    <property type="project" value="UniProtKB-SubCell"/>
</dbReference>
<feature type="chain" id="PRO_5017061398" description="Common pilus major fimbrillin subunit EcpA" evidence="8">
    <location>
        <begin position="24"/>
        <end position="106"/>
    </location>
</feature>
<name>A0A377LQR1_ENTCL</name>
<dbReference type="Pfam" id="PF16449">
    <property type="entry name" value="MatB"/>
    <property type="match status" value="1"/>
</dbReference>
<evidence type="ECO:0000256" key="6">
    <source>
        <dbReference type="ARBA" id="ARBA00026091"/>
    </source>
</evidence>
<reference evidence="9 10" key="1">
    <citation type="submission" date="2018-06" db="EMBL/GenBank/DDBJ databases">
        <authorList>
            <consortium name="Pathogen Informatics"/>
            <person name="Doyle S."/>
        </authorList>
    </citation>
    <scope>NUCLEOTIDE SEQUENCE [LARGE SCALE GENOMIC DNA]</scope>
    <source>
        <strain evidence="9 10">NCTC10005</strain>
    </source>
</reference>
<protein>
    <recommendedName>
        <fullName evidence="3">Common pilus major fimbrillin subunit EcpA</fullName>
    </recommendedName>
    <alternativeName>
        <fullName evidence="7">MatB fimbrillin</fullName>
    </alternativeName>
</protein>
<evidence type="ECO:0000313" key="9">
    <source>
        <dbReference type="EMBL" id="STQ07811.1"/>
    </source>
</evidence>
<evidence type="ECO:0000313" key="10">
    <source>
        <dbReference type="Proteomes" id="UP000255106"/>
    </source>
</evidence>
<dbReference type="AlphaFoldDB" id="A0A377LQR1"/>
<evidence type="ECO:0000256" key="3">
    <source>
        <dbReference type="ARBA" id="ARBA00014507"/>
    </source>
</evidence>
<evidence type="ECO:0000256" key="1">
    <source>
        <dbReference type="ARBA" id="ARBA00004561"/>
    </source>
</evidence>
<dbReference type="EMBL" id="UGJB01000004">
    <property type="protein sequence ID" value="STQ07811.1"/>
    <property type="molecule type" value="Genomic_DNA"/>
</dbReference>
<evidence type="ECO:0000256" key="2">
    <source>
        <dbReference type="ARBA" id="ARBA00007305"/>
    </source>
</evidence>
<comment type="subunit">
    <text evidence="6">Self-associates. Forms filaments. Interacts with EcpD.</text>
</comment>
<evidence type="ECO:0000256" key="4">
    <source>
        <dbReference type="ARBA" id="ARBA00022729"/>
    </source>
</evidence>
<keyword evidence="4 8" id="KW-0732">Signal</keyword>
<dbReference type="InterPro" id="IPR038478">
    <property type="entry name" value="Fimbrillin_EcpA_sf"/>
</dbReference>
<dbReference type="Proteomes" id="UP000255106">
    <property type="component" value="Unassembled WGS sequence"/>
</dbReference>
<comment type="subcellular location">
    <subcellularLocation>
        <location evidence="1">Fimbrium</location>
    </subcellularLocation>
</comment>
<feature type="signal peptide" evidence="8">
    <location>
        <begin position="1"/>
        <end position="23"/>
    </location>
</feature>
<sequence length="106" mass="11093">MNKLNAIVLGSLLSLSALSVAHAAETTASATWQASATKDSDSDLVVTPTRALNFVYSANTKAFNTDTGLFDVAIRGDHSSATSFKLEAIVDDSDNTLFSVAAKQPN</sequence>
<gene>
    <name evidence="9" type="primary">matB_1</name>
    <name evidence="9" type="ORF">NCTC10005_00446</name>
</gene>
<evidence type="ECO:0000256" key="7">
    <source>
        <dbReference type="ARBA" id="ARBA00031192"/>
    </source>
</evidence>
<evidence type="ECO:0000256" key="8">
    <source>
        <dbReference type="SAM" id="SignalP"/>
    </source>
</evidence>